<dbReference type="RefSeq" id="WP_307788898.1">
    <property type="nucleotide sequence ID" value="NZ_JADOUF010000001.1"/>
</dbReference>
<organism evidence="5 6">
    <name type="scientific">Longispora fulva</name>
    <dbReference type="NCBI Taxonomy" id="619741"/>
    <lineage>
        <taxon>Bacteria</taxon>
        <taxon>Bacillati</taxon>
        <taxon>Actinomycetota</taxon>
        <taxon>Actinomycetes</taxon>
        <taxon>Micromonosporales</taxon>
        <taxon>Micromonosporaceae</taxon>
        <taxon>Longispora</taxon>
    </lineage>
</organism>
<dbReference type="PANTHER" id="PTHR41775:SF1">
    <property type="entry name" value="PEPTIDASE M6-LIKE DOMAIN-CONTAINING PROTEIN"/>
    <property type="match status" value="1"/>
</dbReference>
<dbReference type="Pfam" id="PF05547">
    <property type="entry name" value="Peptidase_M6"/>
    <property type="match status" value="1"/>
</dbReference>
<dbReference type="NCBIfam" id="TIGR03296">
    <property type="entry name" value="M6dom_TIGR03296"/>
    <property type="match status" value="1"/>
</dbReference>
<evidence type="ECO:0000259" key="3">
    <source>
        <dbReference type="Pfam" id="PF05547"/>
    </source>
</evidence>
<dbReference type="GO" id="GO:0008233">
    <property type="term" value="F:peptidase activity"/>
    <property type="evidence" value="ECO:0007669"/>
    <property type="project" value="InterPro"/>
</dbReference>
<gene>
    <name evidence="5" type="ORF">IW245_004021</name>
</gene>
<feature type="compositionally biased region" description="Low complexity" evidence="1">
    <location>
        <begin position="68"/>
        <end position="81"/>
    </location>
</feature>
<sequence>MRRPTAIAAGLTATLLGAVALAGPASAGPPPNPAADTAQQGQAAPVSLSPQQMELQALRRKAMEQVTSGAPAAASRSVAPAPAGTVRVGQNYVEVAQQRTDKIFVVLAEFGDQVDNTTMYKGQVQYGGTPGPVHNTIVNPATTNDNHTIWRPDFDRAYYQDLYFNRTKGANSLRNYLQVQSSGRYDITGYVSDWVKLPYNEARYGSDLCDGGGQCPSNWDMVRDSLTAWYNAQLAQGRTPADIKAQLAEYDQRDPYDYDHDGNFNEPDGYIDNYEVVHAGVDQTWSGGPQGTGAVWAHRYFAYWPARGTAGPAGNRNGGTQIGDTGVWVGDYLTGGENSGLGLFAHENGHLLLGLPDLYASTGDNGVNFWSLMSSASYLGRENGPTGEYPGDLDAWSKLQVGWLNYDQAKAATDSTHELGVSSYNTADKQAVLVDLPARQITTELVEPFQGATQWWSGRGDYLDESLTRSLDLSGATTASVSAKARYWIEQDYDYAYGEVSTDYGATWKGVGGTVDGAPIPAVNGRPGLTGTSAGWVDVSFNLDAFAGGTVLFRFRYVTDTNTAENGLLVDTVTARAGDRVVLSDDVESGDNGWSAVGFTRIGKTGSKAYPRKYIVENRRYVAYGQFLQTGPYNFGWGGVAGQSNQVERFPYQDGVLVWLWDPYFTDNTTRSHPGEGMILPVDVRATPLRFADGALVSGRAQSFDATMGLKYTDSVTLHRGGVATVFPKQAPVRAFNDHAGTYWYAANPDQGVRVPDTNTVIEVVKEHAQGRYTTIRVHSAS</sequence>
<evidence type="ECO:0000256" key="2">
    <source>
        <dbReference type="SAM" id="SignalP"/>
    </source>
</evidence>
<dbReference type="Pfam" id="PF20773">
    <property type="entry name" value="InhA-like_MAM"/>
    <property type="match status" value="1"/>
</dbReference>
<reference evidence="5" key="1">
    <citation type="submission" date="2020-11" db="EMBL/GenBank/DDBJ databases">
        <title>Sequencing the genomes of 1000 actinobacteria strains.</title>
        <authorList>
            <person name="Klenk H.-P."/>
        </authorList>
    </citation>
    <scope>NUCLEOTIDE SEQUENCE</scope>
    <source>
        <strain evidence="5">DSM 45356</strain>
    </source>
</reference>
<dbReference type="InterPro" id="IPR048665">
    <property type="entry name" value="InhA-like_VEG"/>
</dbReference>
<name>A0A8J7GJC3_9ACTN</name>
<accession>A0A8J7GJC3</accession>
<feature type="compositionally biased region" description="Polar residues" evidence="1">
    <location>
        <begin position="37"/>
        <end position="48"/>
    </location>
</feature>
<feature type="signal peptide" evidence="2">
    <location>
        <begin position="1"/>
        <end position="27"/>
    </location>
</feature>
<keyword evidence="2" id="KW-0732">Signal</keyword>
<keyword evidence="5" id="KW-0378">Hydrolase</keyword>
<dbReference type="InterPro" id="IPR008757">
    <property type="entry name" value="Peptidase_M6-like_domain"/>
</dbReference>
<evidence type="ECO:0000313" key="5">
    <source>
        <dbReference type="EMBL" id="MBG6137827.1"/>
    </source>
</evidence>
<evidence type="ECO:0000259" key="4">
    <source>
        <dbReference type="Pfam" id="PF20774"/>
    </source>
</evidence>
<keyword evidence="6" id="KW-1185">Reference proteome</keyword>
<feature type="domain" description="Immune inhibitor A-like metallopeptidase VEG" evidence="4">
    <location>
        <begin position="610"/>
        <end position="774"/>
    </location>
</feature>
<feature type="region of interest" description="Disordered" evidence="1">
    <location>
        <begin position="24"/>
        <end position="48"/>
    </location>
</feature>
<evidence type="ECO:0000256" key="1">
    <source>
        <dbReference type="SAM" id="MobiDB-lite"/>
    </source>
</evidence>
<comment type="caution">
    <text evidence="5">The sequence shown here is derived from an EMBL/GenBank/DDBJ whole genome shotgun (WGS) entry which is preliminary data.</text>
</comment>
<dbReference type="GO" id="GO:0006508">
    <property type="term" value="P:proteolysis"/>
    <property type="evidence" value="ECO:0007669"/>
    <property type="project" value="InterPro"/>
</dbReference>
<evidence type="ECO:0000313" key="6">
    <source>
        <dbReference type="Proteomes" id="UP000622552"/>
    </source>
</evidence>
<dbReference type="PANTHER" id="PTHR41775">
    <property type="entry name" value="SECRETED PROTEIN-RELATED"/>
    <property type="match status" value="1"/>
</dbReference>
<feature type="chain" id="PRO_5035166047" evidence="2">
    <location>
        <begin position="28"/>
        <end position="782"/>
    </location>
</feature>
<dbReference type="Pfam" id="PF20774">
    <property type="entry name" value="InhA-like_VEG"/>
    <property type="match status" value="1"/>
</dbReference>
<dbReference type="EMBL" id="JADOUF010000001">
    <property type="protein sequence ID" value="MBG6137827.1"/>
    <property type="molecule type" value="Genomic_DNA"/>
</dbReference>
<feature type="domain" description="Peptidase M6-like" evidence="3">
    <location>
        <begin position="91"/>
        <end position="403"/>
    </location>
</feature>
<proteinExistence type="predicted"/>
<protein>
    <submittedName>
        <fullName evidence="5">Immune inhibitor A</fullName>
        <ecNumber evidence="5">3.4.24.-</ecNumber>
    </submittedName>
</protein>
<dbReference type="Proteomes" id="UP000622552">
    <property type="component" value="Unassembled WGS sequence"/>
</dbReference>
<feature type="region of interest" description="Disordered" evidence="1">
    <location>
        <begin position="61"/>
        <end position="81"/>
    </location>
</feature>
<dbReference type="SUPFAM" id="SSF55486">
    <property type="entry name" value="Metalloproteases ('zincins'), catalytic domain"/>
    <property type="match status" value="1"/>
</dbReference>
<dbReference type="AlphaFoldDB" id="A0A8J7GJC3"/>
<dbReference type="EC" id="3.4.24.-" evidence="5"/>